<organism evidence="1 2">
    <name type="scientific">Lasiodiplodia mahajangana</name>
    <dbReference type="NCBI Taxonomy" id="1108764"/>
    <lineage>
        <taxon>Eukaryota</taxon>
        <taxon>Fungi</taxon>
        <taxon>Dikarya</taxon>
        <taxon>Ascomycota</taxon>
        <taxon>Pezizomycotina</taxon>
        <taxon>Dothideomycetes</taxon>
        <taxon>Dothideomycetes incertae sedis</taxon>
        <taxon>Botryosphaeriales</taxon>
        <taxon>Botryosphaeriaceae</taxon>
        <taxon>Lasiodiplodia</taxon>
    </lineage>
</organism>
<gene>
    <name evidence="1" type="ORF">O1611_g2391</name>
</gene>
<dbReference type="Proteomes" id="UP001153332">
    <property type="component" value="Unassembled WGS sequence"/>
</dbReference>
<proteinExistence type="predicted"/>
<evidence type="ECO:0000313" key="2">
    <source>
        <dbReference type="Proteomes" id="UP001153332"/>
    </source>
</evidence>
<evidence type="ECO:0000313" key="1">
    <source>
        <dbReference type="EMBL" id="KAJ8131234.1"/>
    </source>
</evidence>
<reference evidence="1" key="1">
    <citation type="submission" date="2022-12" db="EMBL/GenBank/DDBJ databases">
        <title>Genome Sequence of Lasiodiplodia mahajangana.</title>
        <authorList>
            <person name="Buettner E."/>
        </authorList>
    </citation>
    <scope>NUCLEOTIDE SEQUENCE</scope>
    <source>
        <strain evidence="1">VT137</strain>
    </source>
</reference>
<keyword evidence="2" id="KW-1185">Reference proteome</keyword>
<protein>
    <submittedName>
        <fullName evidence="1">Uncharacterized protein</fullName>
    </submittedName>
</protein>
<sequence>MNTLPQDIYNAIGNFLQDPEFDQSALATVSRRWQSAIERHTFKDIRLRSNDLARFEAVVQNDRRRYVRTIEYIIILPGYADEDRRQFEHHNDRRANDQEFTDAIHRLFQLLRFWDVSECGHIRLIIEDVYSQSDFPCVRWSSPERDAGMFDWVRFNDDDTVADLLNWRHRYSSLRLLLPSELPVVPVIDQYRASITTRKICGRVPIEIATRLPNLREAYWFMSDQLIHRYITLRRTRRSNLAQAFAKLLPQSLQLRSLSLIMPSTHLWGLNPPNETLHPETPHRDTLSDVVRTATAHMPALRKLVIYGLVDWSLLWPGLTPAIVEPYWQNMEYLEVRFDPMRPSGGYYFVDAEHPAQLGDVSLEAEAPPGYRNNEEEEAAAVASLSEYFYGPPNGPLRRKVYEVVPDDASLVPLIKAFGQACLQMPKLKAAEISSLVPTSTELDTGERVTRNSQWGIYYFSPHTPYIHQNHFPHPAEDRYQRRLFWDVRDWRPDTGLQGLLKGIGRERHGEQLVERFIDSWNTFRKGSYVQDLKRRRSGHASENQFP</sequence>
<comment type="caution">
    <text evidence="1">The sequence shown here is derived from an EMBL/GenBank/DDBJ whole genome shotgun (WGS) entry which is preliminary data.</text>
</comment>
<dbReference type="EMBL" id="JAPUUL010000331">
    <property type="protein sequence ID" value="KAJ8131234.1"/>
    <property type="molecule type" value="Genomic_DNA"/>
</dbReference>
<accession>A0ACC2JV15</accession>
<name>A0ACC2JV15_9PEZI</name>